<evidence type="ECO:0000313" key="5">
    <source>
        <dbReference type="Proteomes" id="UP000663860"/>
    </source>
</evidence>
<evidence type="ECO:0000256" key="2">
    <source>
        <dbReference type="SAM" id="Phobius"/>
    </source>
</evidence>
<dbReference type="PANTHER" id="PTHR14611">
    <property type="entry name" value="TECTONIC FAMILY MEMBER"/>
    <property type="match status" value="1"/>
</dbReference>
<feature type="domain" description="Tectonic-1-3" evidence="3">
    <location>
        <begin position="211"/>
        <end position="361"/>
    </location>
</feature>
<dbReference type="AlphaFoldDB" id="A0A814TFM2"/>
<feature type="coiled-coil region" evidence="1">
    <location>
        <begin position="90"/>
        <end position="131"/>
    </location>
</feature>
<evidence type="ECO:0000256" key="1">
    <source>
        <dbReference type="SAM" id="Coils"/>
    </source>
</evidence>
<dbReference type="Proteomes" id="UP000663860">
    <property type="component" value="Unassembled WGS sequence"/>
</dbReference>
<dbReference type="PANTHER" id="PTHR14611:SF2">
    <property type="entry name" value="TECTONIC"/>
    <property type="match status" value="1"/>
</dbReference>
<protein>
    <recommendedName>
        <fullName evidence="3">Tectonic-1-3 domain-containing protein</fullName>
    </recommendedName>
</protein>
<dbReference type="InterPro" id="IPR011677">
    <property type="entry name" value="TCTN1-3_dom"/>
</dbReference>
<dbReference type="GO" id="GO:0030030">
    <property type="term" value="P:cell projection organization"/>
    <property type="evidence" value="ECO:0007669"/>
    <property type="project" value="UniProtKB-KW"/>
</dbReference>
<organism evidence="4 5">
    <name type="scientific">Adineta steineri</name>
    <dbReference type="NCBI Taxonomy" id="433720"/>
    <lineage>
        <taxon>Eukaryota</taxon>
        <taxon>Metazoa</taxon>
        <taxon>Spiralia</taxon>
        <taxon>Gnathifera</taxon>
        <taxon>Rotifera</taxon>
        <taxon>Eurotatoria</taxon>
        <taxon>Bdelloidea</taxon>
        <taxon>Adinetida</taxon>
        <taxon>Adinetidae</taxon>
        <taxon>Adineta</taxon>
    </lineage>
</organism>
<dbReference type="InterPro" id="IPR040354">
    <property type="entry name" value="TCTN1-3"/>
</dbReference>
<dbReference type="Pfam" id="PF07773">
    <property type="entry name" value="TCTN_DUF1619"/>
    <property type="match status" value="2"/>
</dbReference>
<feature type="domain" description="Tectonic-1-3" evidence="3">
    <location>
        <begin position="371"/>
        <end position="558"/>
    </location>
</feature>
<accession>A0A814TFM2</accession>
<feature type="transmembrane region" description="Helical" evidence="2">
    <location>
        <begin position="593"/>
        <end position="610"/>
    </location>
</feature>
<evidence type="ECO:0000259" key="3">
    <source>
        <dbReference type="Pfam" id="PF07773"/>
    </source>
</evidence>
<reference evidence="4" key="1">
    <citation type="submission" date="2021-02" db="EMBL/GenBank/DDBJ databases">
        <authorList>
            <person name="Nowell W R."/>
        </authorList>
    </citation>
    <scope>NUCLEOTIDE SEQUENCE</scope>
</reference>
<evidence type="ECO:0000313" key="4">
    <source>
        <dbReference type="EMBL" id="CAF1160803.1"/>
    </source>
</evidence>
<keyword evidence="2" id="KW-0472">Membrane</keyword>
<sequence>MVDEALSNFGLFIDDENKIRLINPERVTDSAELRDECKDFIDNVLEFKKIVDTLIEKTEDYSKQVEAARLRSIGAKNMLKSAAKYREFEKQQLQSLIKEKMVELERLRAEHESLQKTEREQNEKMEQLSLKSLKSTGHSTCFKDVPIYKSNSPYAIQKKDNLICIDHEQDIDYSNYEQLINENVNLVRHSRSINIDNSVSSSIGTPFTLDNYELGTSVFRFIPGSSTTSYYSLPIKIFNSQMCSGFQPITYLNNFVSACTQPITQQTCLNGLDATKYSNFCLIKNPSTLINTPPTYICCSANASVSTTYASPACNNALATLDIKIYYSNPAGIMNCTIGLTTIASASTPVSQTTSVTFIEIGPSNSSTTRSGNPGYFQGAPVIARTSNGTSYTTSALSIPQASSTDGTCSSVSRTTIHFGQNIQSTCLFGLNSTLSCPNVADPTTALWAFSSFNISIAARGNSDPSNLSDDWLPIIFCTSQIGSSSGAVCQNGSMPSISSSSCYTRLDIQIAYANIGAVTNPQPILGAVIFHYQSVNLNTTTTLPAPLLFTHTITFQDISNAPATEGDQIPRPNTRLVGDFFYPFSLSHGNNSISFSLFVYLLITFLIFLM</sequence>
<gene>
    <name evidence="4" type="ORF">IZO911_LOCUS26315</name>
</gene>
<dbReference type="EMBL" id="CAJNOE010000341">
    <property type="protein sequence ID" value="CAF1160803.1"/>
    <property type="molecule type" value="Genomic_DNA"/>
</dbReference>
<keyword evidence="2" id="KW-0812">Transmembrane</keyword>
<comment type="caution">
    <text evidence="4">The sequence shown here is derived from an EMBL/GenBank/DDBJ whole genome shotgun (WGS) entry which is preliminary data.</text>
</comment>
<keyword evidence="1" id="KW-0175">Coiled coil</keyword>
<proteinExistence type="predicted"/>
<dbReference type="InterPro" id="IPR028172">
    <property type="entry name" value="FT20"/>
</dbReference>
<keyword evidence="2" id="KW-1133">Transmembrane helix</keyword>
<name>A0A814TFM2_9BILA</name>
<dbReference type="Pfam" id="PF14931">
    <property type="entry name" value="IFT20"/>
    <property type="match status" value="1"/>
</dbReference>